<reference evidence="2 3" key="1">
    <citation type="submission" date="2015-09" db="EMBL/GenBank/DDBJ databases">
        <title>Sorangium comparison.</title>
        <authorList>
            <person name="Zaburannyi N."/>
            <person name="Bunk B."/>
            <person name="Overmann J."/>
            <person name="Mueller R."/>
        </authorList>
    </citation>
    <scope>NUCLEOTIDE SEQUENCE [LARGE SCALE GENOMIC DNA]</scope>
    <source>
        <strain evidence="2 3">So ceGT47</strain>
    </source>
</reference>
<evidence type="ECO:0000256" key="1">
    <source>
        <dbReference type="SAM" id="MobiDB-lite"/>
    </source>
</evidence>
<proteinExistence type="predicted"/>
<sequence length="88" mass="9827">MDVVVNVVVVVDDPIVDVSAKYTIPLSPVFGRLVSRRLCVESLLALLREVAPDQQKNRHGAKDAKKRGEERGREEREGLSLHFPLVLP</sequence>
<gene>
    <name evidence="2" type="ORF">SOCEGT47_031710</name>
</gene>
<dbReference type="EMBL" id="CP012670">
    <property type="protein sequence ID" value="AUX22667.1"/>
    <property type="molecule type" value="Genomic_DNA"/>
</dbReference>
<dbReference type="AlphaFoldDB" id="A0A4P2Q0D4"/>
<feature type="compositionally biased region" description="Basic and acidic residues" evidence="1">
    <location>
        <begin position="60"/>
        <end position="79"/>
    </location>
</feature>
<name>A0A4P2Q0D4_SORCE</name>
<feature type="region of interest" description="Disordered" evidence="1">
    <location>
        <begin position="53"/>
        <end position="88"/>
    </location>
</feature>
<dbReference type="RefSeq" id="WP_129347793.1">
    <property type="nucleotide sequence ID" value="NZ_CP012670.1"/>
</dbReference>
<accession>A0A4P2Q0D4</accession>
<dbReference type="Proteomes" id="UP000295781">
    <property type="component" value="Chromosome"/>
</dbReference>
<evidence type="ECO:0000313" key="3">
    <source>
        <dbReference type="Proteomes" id="UP000295781"/>
    </source>
</evidence>
<organism evidence="2 3">
    <name type="scientific">Sorangium cellulosum</name>
    <name type="common">Polyangium cellulosum</name>
    <dbReference type="NCBI Taxonomy" id="56"/>
    <lineage>
        <taxon>Bacteria</taxon>
        <taxon>Pseudomonadati</taxon>
        <taxon>Myxococcota</taxon>
        <taxon>Polyangia</taxon>
        <taxon>Polyangiales</taxon>
        <taxon>Polyangiaceae</taxon>
        <taxon>Sorangium</taxon>
    </lineage>
</organism>
<evidence type="ECO:0000313" key="2">
    <source>
        <dbReference type="EMBL" id="AUX22667.1"/>
    </source>
</evidence>
<protein>
    <submittedName>
        <fullName evidence="2">Uncharacterized protein</fullName>
    </submittedName>
</protein>